<dbReference type="Proteomes" id="UP000029736">
    <property type="component" value="Unassembled WGS sequence"/>
</dbReference>
<name>A0A098S4R1_9BACT</name>
<dbReference type="AlphaFoldDB" id="A0A098S4R1"/>
<evidence type="ECO:0000256" key="1">
    <source>
        <dbReference type="SAM" id="SignalP"/>
    </source>
</evidence>
<protein>
    <submittedName>
        <fullName evidence="2">Uncharacterized protein</fullName>
    </submittedName>
</protein>
<reference evidence="2 3" key="1">
    <citation type="journal article" date="2014" name="Int. J. Syst. Evol. Microbiol.">
        <title>Phaeodactylibacter xiamenensis gen. nov., sp. nov., a member of the family Saprospiraceae isolated from the marine alga Phaeodactylum tricornutum.</title>
        <authorList>
            <person name="Chen Z.Jr."/>
            <person name="Lei X."/>
            <person name="Lai Q."/>
            <person name="Li Y."/>
            <person name="Zhang B."/>
            <person name="Zhang J."/>
            <person name="Zhang H."/>
            <person name="Yang L."/>
            <person name="Zheng W."/>
            <person name="Tian Y."/>
            <person name="Yu Z."/>
            <person name="Xu H.Jr."/>
            <person name="Zheng T."/>
        </authorList>
    </citation>
    <scope>NUCLEOTIDE SEQUENCE [LARGE SCALE GENOMIC DNA]</scope>
    <source>
        <strain evidence="2 3">KD52</strain>
    </source>
</reference>
<feature type="chain" id="PRO_5001939881" evidence="1">
    <location>
        <begin position="20"/>
        <end position="90"/>
    </location>
</feature>
<evidence type="ECO:0000313" key="3">
    <source>
        <dbReference type="Proteomes" id="UP000029736"/>
    </source>
</evidence>
<proteinExistence type="predicted"/>
<feature type="signal peptide" evidence="1">
    <location>
        <begin position="1"/>
        <end position="19"/>
    </location>
</feature>
<sequence>MDKLLFITFLLLLSSSLNAQSMIIAHQEIAPDEAVLPLGVFSTNSMGLHAYSGVTDPLYPVSLTPTDEALLVRIKDLLITEHFCSGRGCW</sequence>
<accession>A0A098S4R1</accession>
<organism evidence="2 3">
    <name type="scientific">Phaeodactylibacter xiamenensis</name>
    <dbReference type="NCBI Taxonomy" id="1524460"/>
    <lineage>
        <taxon>Bacteria</taxon>
        <taxon>Pseudomonadati</taxon>
        <taxon>Bacteroidota</taxon>
        <taxon>Saprospiria</taxon>
        <taxon>Saprospirales</taxon>
        <taxon>Haliscomenobacteraceae</taxon>
        <taxon>Phaeodactylibacter</taxon>
    </lineage>
</organism>
<dbReference type="EMBL" id="JPOS01000038">
    <property type="protein sequence ID" value="KGE87140.1"/>
    <property type="molecule type" value="Genomic_DNA"/>
</dbReference>
<comment type="caution">
    <text evidence="2">The sequence shown here is derived from an EMBL/GenBank/DDBJ whole genome shotgun (WGS) entry which is preliminary data.</text>
</comment>
<gene>
    <name evidence="2" type="ORF">IX84_15895</name>
</gene>
<keyword evidence="1" id="KW-0732">Signal</keyword>
<keyword evidence="3" id="KW-1185">Reference proteome</keyword>
<evidence type="ECO:0000313" key="2">
    <source>
        <dbReference type="EMBL" id="KGE87140.1"/>
    </source>
</evidence>